<feature type="domain" description="Retinoblastoma-associated protein B-box" evidence="2">
    <location>
        <begin position="42"/>
        <end position="203"/>
    </location>
</feature>
<dbReference type="InterPro" id="IPR028309">
    <property type="entry name" value="RB_fam"/>
</dbReference>
<dbReference type="InterPro" id="IPR002719">
    <property type="entry name" value="RB_B"/>
</dbReference>
<dbReference type="PANTHER" id="PTHR13742">
    <property type="entry name" value="RETINOBLASTOMA-ASSOCIATED PROTEIN RB -RELATED"/>
    <property type="match status" value="1"/>
</dbReference>
<dbReference type="Gene3D" id="1.10.472.10">
    <property type="entry name" value="Cyclin-like"/>
    <property type="match status" value="1"/>
</dbReference>
<accession>A0A1I8A5H4</accession>
<dbReference type="GO" id="GO:0006357">
    <property type="term" value="P:regulation of transcription by RNA polymerase II"/>
    <property type="evidence" value="ECO:0007669"/>
    <property type="project" value="InterPro"/>
</dbReference>
<dbReference type="GO" id="GO:0005634">
    <property type="term" value="C:nucleus"/>
    <property type="evidence" value="ECO:0007669"/>
    <property type="project" value="InterPro"/>
</dbReference>
<evidence type="ECO:0000256" key="1">
    <source>
        <dbReference type="SAM" id="MobiDB-lite"/>
    </source>
</evidence>
<dbReference type="GO" id="GO:0000785">
    <property type="term" value="C:chromatin"/>
    <property type="evidence" value="ECO:0007669"/>
    <property type="project" value="TreeGrafter"/>
</dbReference>
<reference evidence="4" key="1">
    <citation type="submission" date="2016-11" db="UniProtKB">
        <authorList>
            <consortium name="WormBaseParasite"/>
        </authorList>
    </citation>
    <scope>IDENTIFICATION</scope>
</reference>
<sequence>MGMGGKRRMEFEDEDLLMAGPPKRMAMDPNTEWHFQNSSTVVFFRKVYYLAAIRLSDLFDRIRIDEKCRQRVWTLFEHILRTDTTLMAGRHLDQNLMCCIYIVAKICKLDISFHDIMYHYRHQPQACSRVYRKVLLEKPKSPNAEFLAEDGASRDSIGSIGDGKLRSGSTLPVPGMSSSPATPEPSPEYTDLIQYYNSVFVGRTETFVKRLQPSGDGRESQVGLLSMPALKAPGMSPRKSVNVHLNVHAMSAMGRGASGFRFQFNINKSPSKDLKTINTVVRAADRTPYTLGGGGAYRSIHQSRMY</sequence>
<dbReference type="InterPro" id="IPR036915">
    <property type="entry name" value="Cyclin-like_sf"/>
</dbReference>
<dbReference type="GO" id="GO:0030154">
    <property type="term" value="P:cell differentiation"/>
    <property type="evidence" value="ECO:0007669"/>
    <property type="project" value="TreeGrafter"/>
</dbReference>
<dbReference type="AlphaFoldDB" id="A0A1I8A5H4"/>
<dbReference type="GO" id="GO:2000134">
    <property type="term" value="P:negative regulation of G1/S transition of mitotic cell cycle"/>
    <property type="evidence" value="ECO:0007669"/>
    <property type="project" value="TreeGrafter"/>
</dbReference>
<feature type="region of interest" description="Disordered" evidence="1">
    <location>
        <begin position="157"/>
        <end position="186"/>
    </location>
</feature>
<dbReference type="PANTHER" id="PTHR13742:SF17">
    <property type="entry name" value="RE32990P-RELATED"/>
    <property type="match status" value="1"/>
</dbReference>
<dbReference type="WBParaSite" id="L893_g33222.t1">
    <property type="protein sequence ID" value="L893_g33222.t1"/>
    <property type="gene ID" value="L893_g33222"/>
</dbReference>
<dbReference type="Proteomes" id="UP000095287">
    <property type="component" value="Unplaced"/>
</dbReference>
<keyword evidence="3" id="KW-1185">Reference proteome</keyword>
<protein>
    <submittedName>
        <fullName evidence="4">RB_B domain-containing protein</fullName>
    </submittedName>
</protein>
<evidence type="ECO:0000313" key="3">
    <source>
        <dbReference type="Proteomes" id="UP000095287"/>
    </source>
</evidence>
<proteinExistence type="predicted"/>
<evidence type="ECO:0000259" key="2">
    <source>
        <dbReference type="Pfam" id="PF01857"/>
    </source>
</evidence>
<name>A0A1I8A5H4_9BILA</name>
<organism evidence="3 4">
    <name type="scientific">Steinernema glaseri</name>
    <dbReference type="NCBI Taxonomy" id="37863"/>
    <lineage>
        <taxon>Eukaryota</taxon>
        <taxon>Metazoa</taxon>
        <taxon>Ecdysozoa</taxon>
        <taxon>Nematoda</taxon>
        <taxon>Chromadorea</taxon>
        <taxon>Rhabditida</taxon>
        <taxon>Tylenchina</taxon>
        <taxon>Panagrolaimomorpha</taxon>
        <taxon>Strongyloidoidea</taxon>
        <taxon>Steinernematidae</taxon>
        <taxon>Steinernema</taxon>
    </lineage>
</organism>
<evidence type="ECO:0000313" key="4">
    <source>
        <dbReference type="WBParaSite" id="L893_g33222.t1"/>
    </source>
</evidence>
<dbReference type="GO" id="GO:0000977">
    <property type="term" value="F:RNA polymerase II transcription regulatory region sequence-specific DNA binding"/>
    <property type="evidence" value="ECO:0007669"/>
    <property type="project" value="TreeGrafter"/>
</dbReference>
<dbReference type="Pfam" id="PF01857">
    <property type="entry name" value="RB_B"/>
    <property type="match status" value="1"/>
</dbReference>
<dbReference type="GO" id="GO:0005667">
    <property type="term" value="C:transcription regulator complex"/>
    <property type="evidence" value="ECO:0007669"/>
    <property type="project" value="TreeGrafter"/>
</dbReference>
<dbReference type="SUPFAM" id="SSF47954">
    <property type="entry name" value="Cyclin-like"/>
    <property type="match status" value="1"/>
</dbReference>